<reference evidence="1 2" key="1">
    <citation type="journal article" date="2016" name="Mol. Biol. Evol.">
        <title>Genome-Wide Survey of Gut Fungi (Harpellales) Reveals the First Horizontally Transferred Ubiquitin Gene from a Mosquito Host.</title>
        <authorList>
            <person name="Wang Y."/>
            <person name="White M.M."/>
            <person name="Kvist S."/>
            <person name="Moncalvo J.M."/>
        </authorList>
    </citation>
    <scope>NUCLEOTIDE SEQUENCE [LARGE SCALE GENOMIC DNA]</scope>
    <source>
        <strain evidence="1 2">ALG-7-W6</strain>
    </source>
</reference>
<comment type="caution">
    <text evidence="1">The sequence shown here is derived from an EMBL/GenBank/DDBJ whole genome shotgun (WGS) entry which is preliminary data.</text>
</comment>
<dbReference type="Proteomes" id="UP000187455">
    <property type="component" value="Unassembled WGS sequence"/>
</dbReference>
<proteinExistence type="predicted"/>
<dbReference type="EMBL" id="LSSL01002504">
    <property type="protein sequence ID" value="OLY81392.1"/>
    <property type="molecule type" value="Genomic_DNA"/>
</dbReference>
<gene>
    <name evidence="1" type="ORF">AYI68_g4503</name>
</gene>
<accession>A0A1R0GWX8</accession>
<evidence type="ECO:0000313" key="2">
    <source>
        <dbReference type="Proteomes" id="UP000187455"/>
    </source>
</evidence>
<protein>
    <submittedName>
        <fullName evidence="1">Uncharacterized protein</fullName>
    </submittedName>
</protein>
<keyword evidence="2" id="KW-1185">Reference proteome</keyword>
<name>A0A1R0GWX8_9FUNG</name>
<evidence type="ECO:0000313" key="1">
    <source>
        <dbReference type="EMBL" id="OLY81392.1"/>
    </source>
</evidence>
<organism evidence="1 2">
    <name type="scientific">Smittium mucronatum</name>
    <dbReference type="NCBI Taxonomy" id="133383"/>
    <lineage>
        <taxon>Eukaryota</taxon>
        <taxon>Fungi</taxon>
        <taxon>Fungi incertae sedis</taxon>
        <taxon>Zoopagomycota</taxon>
        <taxon>Kickxellomycotina</taxon>
        <taxon>Harpellomycetes</taxon>
        <taxon>Harpellales</taxon>
        <taxon>Legeriomycetaceae</taxon>
        <taxon>Smittium</taxon>
    </lineage>
</organism>
<dbReference type="AlphaFoldDB" id="A0A1R0GWX8"/>
<feature type="non-terminal residue" evidence="1">
    <location>
        <position position="16"/>
    </location>
</feature>
<sequence>MVQSTNQKTPPSGIAS</sequence>